<comment type="caution">
    <text evidence="3">The sequence shown here is derived from an EMBL/GenBank/DDBJ whole genome shotgun (WGS) entry which is preliminary data.</text>
</comment>
<keyword evidence="2" id="KW-0472">Membrane</keyword>
<feature type="compositionally biased region" description="Basic and acidic residues" evidence="1">
    <location>
        <begin position="34"/>
        <end position="44"/>
    </location>
</feature>
<feature type="transmembrane region" description="Helical" evidence="2">
    <location>
        <begin position="73"/>
        <end position="93"/>
    </location>
</feature>
<feature type="compositionally biased region" description="Basic and acidic residues" evidence="1">
    <location>
        <begin position="54"/>
        <end position="66"/>
    </location>
</feature>
<name>A0ABP9R2K8_9PSEU</name>
<feature type="region of interest" description="Disordered" evidence="1">
    <location>
        <begin position="34"/>
        <end position="66"/>
    </location>
</feature>
<gene>
    <name evidence="3" type="ORF">GCM10023214_50350</name>
</gene>
<accession>A0ABP9R2K8</accession>
<evidence type="ECO:0000313" key="3">
    <source>
        <dbReference type="EMBL" id="GAA5170940.1"/>
    </source>
</evidence>
<keyword evidence="4" id="KW-1185">Reference proteome</keyword>
<keyword evidence="2" id="KW-1133">Transmembrane helix</keyword>
<reference evidence="4" key="1">
    <citation type="journal article" date="2019" name="Int. J. Syst. Evol. Microbiol.">
        <title>The Global Catalogue of Microorganisms (GCM) 10K type strain sequencing project: providing services to taxonomists for standard genome sequencing and annotation.</title>
        <authorList>
            <consortium name="The Broad Institute Genomics Platform"/>
            <consortium name="The Broad Institute Genome Sequencing Center for Infectious Disease"/>
            <person name="Wu L."/>
            <person name="Ma J."/>
        </authorList>
    </citation>
    <scope>NUCLEOTIDE SEQUENCE [LARGE SCALE GENOMIC DNA]</scope>
    <source>
        <strain evidence="4">JCM 18054</strain>
    </source>
</reference>
<evidence type="ECO:0000313" key="4">
    <source>
        <dbReference type="Proteomes" id="UP001500192"/>
    </source>
</evidence>
<feature type="region of interest" description="Disordered" evidence="1">
    <location>
        <begin position="126"/>
        <end position="176"/>
    </location>
</feature>
<feature type="compositionally biased region" description="Polar residues" evidence="1">
    <location>
        <begin position="134"/>
        <end position="149"/>
    </location>
</feature>
<sequence>MHDRRRYRQTPDALTVEDLLSAQEFDFELVEDAHLTEPAHEPRKFLPPPRARGRREPQPPRAPENRVSKIAKLAGLTTAASLLVGAVVASAVLTRQRPANGEAAAPVPPQITGAAALGAFVPDVAGHRQDQSRTPRTAPSVVPTSQVPVAQTQAAPGSAASSAPATSSTPADTSTSDKVALVEKFYQRMVSAHPEDALAMLTPDLAGEEPGDLVRAWSSMSRIEVDSVEVQPDGTVRAVVTVHQHDGTQLRVTQVLTVTKGKQNVISRAVLLSAEQL</sequence>
<feature type="compositionally biased region" description="Low complexity" evidence="1">
    <location>
        <begin position="150"/>
        <end position="176"/>
    </location>
</feature>
<evidence type="ECO:0000256" key="2">
    <source>
        <dbReference type="SAM" id="Phobius"/>
    </source>
</evidence>
<dbReference type="EMBL" id="BAABIB010000091">
    <property type="protein sequence ID" value="GAA5170940.1"/>
    <property type="molecule type" value="Genomic_DNA"/>
</dbReference>
<organism evidence="3 4">
    <name type="scientific">Amycolatopsis dongchuanensis</name>
    <dbReference type="NCBI Taxonomy" id="1070866"/>
    <lineage>
        <taxon>Bacteria</taxon>
        <taxon>Bacillati</taxon>
        <taxon>Actinomycetota</taxon>
        <taxon>Actinomycetes</taxon>
        <taxon>Pseudonocardiales</taxon>
        <taxon>Pseudonocardiaceae</taxon>
        <taxon>Amycolatopsis</taxon>
    </lineage>
</organism>
<protein>
    <submittedName>
        <fullName evidence="3">Uncharacterized protein</fullName>
    </submittedName>
</protein>
<keyword evidence="2" id="KW-0812">Transmembrane</keyword>
<proteinExistence type="predicted"/>
<evidence type="ECO:0000256" key="1">
    <source>
        <dbReference type="SAM" id="MobiDB-lite"/>
    </source>
</evidence>
<dbReference type="Proteomes" id="UP001500192">
    <property type="component" value="Unassembled WGS sequence"/>
</dbReference>